<feature type="chain" id="PRO_5043833510" evidence="2">
    <location>
        <begin position="18"/>
        <end position="97"/>
    </location>
</feature>
<keyword evidence="1" id="KW-0472">Membrane</keyword>
<reference evidence="3 4" key="1">
    <citation type="submission" date="2022-12" db="EMBL/GenBank/DDBJ databases">
        <title>Chromosome-level genome assembly of true bugs.</title>
        <authorList>
            <person name="Ma L."/>
            <person name="Li H."/>
        </authorList>
    </citation>
    <scope>NUCLEOTIDE SEQUENCE [LARGE SCALE GENOMIC DNA]</scope>
    <source>
        <strain evidence="3">Lab_2022b</strain>
    </source>
</reference>
<evidence type="ECO:0000313" key="4">
    <source>
        <dbReference type="Proteomes" id="UP001461498"/>
    </source>
</evidence>
<keyword evidence="1" id="KW-1133">Transmembrane helix</keyword>
<evidence type="ECO:0000256" key="2">
    <source>
        <dbReference type="SAM" id="SignalP"/>
    </source>
</evidence>
<accession>A0AAW1D851</accession>
<proteinExistence type="predicted"/>
<feature type="signal peptide" evidence="2">
    <location>
        <begin position="1"/>
        <end position="17"/>
    </location>
</feature>
<gene>
    <name evidence="3" type="ORF">O3M35_008755</name>
</gene>
<keyword evidence="2" id="KW-0732">Signal</keyword>
<keyword evidence="1" id="KW-0812">Transmembrane</keyword>
<dbReference type="AlphaFoldDB" id="A0AAW1D851"/>
<dbReference type="EMBL" id="JAPXFL010000005">
    <property type="protein sequence ID" value="KAK9506906.1"/>
    <property type="molecule type" value="Genomic_DNA"/>
</dbReference>
<dbReference type="Proteomes" id="UP001461498">
    <property type="component" value="Unassembled WGS sequence"/>
</dbReference>
<protein>
    <submittedName>
        <fullName evidence="3">Uncharacterized protein</fullName>
    </submittedName>
</protein>
<comment type="caution">
    <text evidence="3">The sequence shown here is derived from an EMBL/GenBank/DDBJ whole genome shotgun (WGS) entry which is preliminary data.</text>
</comment>
<name>A0AAW1D851_9HEMI</name>
<sequence>MFQIAVCLAAVVALVSSQGFDFFGGFPSFAASPRDPRANRVGPVTFPQTSIGSETSGVRVGASGYGFVPPGTRGGKFYLLIYILILFVIKSYLKYFK</sequence>
<keyword evidence="4" id="KW-1185">Reference proteome</keyword>
<evidence type="ECO:0000256" key="1">
    <source>
        <dbReference type="SAM" id="Phobius"/>
    </source>
</evidence>
<evidence type="ECO:0000313" key="3">
    <source>
        <dbReference type="EMBL" id="KAK9506906.1"/>
    </source>
</evidence>
<feature type="transmembrane region" description="Helical" evidence="1">
    <location>
        <begin position="77"/>
        <end position="93"/>
    </location>
</feature>
<organism evidence="3 4">
    <name type="scientific">Rhynocoris fuscipes</name>
    <dbReference type="NCBI Taxonomy" id="488301"/>
    <lineage>
        <taxon>Eukaryota</taxon>
        <taxon>Metazoa</taxon>
        <taxon>Ecdysozoa</taxon>
        <taxon>Arthropoda</taxon>
        <taxon>Hexapoda</taxon>
        <taxon>Insecta</taxon>
        <taxon>Pterygota</taxon>
        <taxon>Neoptera</taxon>
        <taxon>Paraneoptera</taxon>
        <taxon>Hemiptera</taxon>
        <taxon>Heteroptera</taxon>
        <taxon>Panheteroptera</taxon>
        <taxon>Cimicomorpha</taxon>
        <taxon>Reduviidae</taxon>
        <taxon>Harpactorinae</taxon>
        <taxon>Harpactorini</taxon>
        <taxon>Rhynocoris</taxon>
    </lineage>
</organism>